<evidence type="ECO:0008006" key="4">
    <source>
        <dbReference type="Google" id="ProtNLM"/>
    </source>
</evidence>
<dbReference type="GO" id="GO:0000724">
    <property type="term" value="P:double-strand break repair via homologous recombination"/>
    <property type="evidence" value="ECO:0007669"/>
    <property type="project" value="TreeGrafter"/>
</dbReference>
<dbReference type="GeneID" id="24093435"/>
<gene>
    <name evidence="2" type="ORF">FIBRA_00523</name>
</gene>
<dbReference type="PANTHER" id="PTHR28122:SF1">
    <property type="entry name" value="E3 UBIQUITIN-PROTEIN LIGASE SUBSTRATE RECEPTOR MMS22"/>
    <property type="match status" value="1"/>
</dbReference>
<dbReference type="RefSeq" id="XP_012177807.1">
    <property type="nucleotide sequence ID" value="XM_012322417.1"/>
</dbReference>
<evidence type="ECO:0000313" key="2">
    <source>
        <dbReference type="EMBL" id="CCL98524.1"/>
    </source>
</evidence>
<feature type="compositionally biased region" description="Low complexity" evidence="1">
    <location>
        <begin position="571"/>
        <end position="584"/>
    </location>
</feature>
<reference evidence="2 3" key="1">
    <citation type="journal article" date="2012" name="Appl. Environ. Microbiol.">
        <title>Short-read sequencing for genomic analysis of the brown rot fungus Fibroporia radiculosa.</title>
        <authorList>
            <person name="Tang J.D."/>
            <person name="Perkins A.D."/>
            <person name="Sonstegard T.S."/>
            <person name="Schroeder S.G."/>
            <person name="Burgess S.C."/>
            <person name="Diehl S.V."/>
        </authorList>
    </citation>
    <scope>NUCLEOTIDE SEQUENCE [LARGE SCALE GENOMIC DNA]</scope>
    <source>
        <strain evidence="2 3">TFFH 294</strain>
    </source>
</reference>
<feature type="region of interest" description="Disordered" evidence="1">
    <location>
        <begin position="142"/>
        <end position="244"/>
    </location>
</feature>
<evidence type="ECO:0000256" key="1">
    <source>
        <dbReference type="SAM" id="MobiDB-lite"/>
    </source>
</evidence>
<feature type="region of interest" description="Disordered" evidence="1">
    <location>
        <begin position="294"/>
        <end position="391"/>
    </location>
</feature>
<accession>J4H058</accession>
<feature type="compositionally biased region" description="Polar residues" evidence="1">
    <location>
        <begin position="360"/>
        <end position="371"/>
    </location>
</feature>
<feature type="region of interest" description="Disordered" evidence="1">
    <location>
        <begin position="567"/>
        <end position="589"/>
    </location>
</feature>
<dbReference type="Proteomes" id="UP000006352">
    <property type="component" value="Unassembled WGS sequence"/>
</dbReference>
<evidence type="ECO:0000313" key="3">
    <source>
        <dbReference type="Proteomes" id="UP000006352"/>
    </source>
</evidence>
<dbReference type="PANTHER" id="PTHR28122">
    <property type="entry name" value="E3 UBIQUITIN-PROTEIN LIGASE SUBSTRATE RECEPTOR MMS22"/>
    <property type="match status" value="1"/>
</dbReference>
<name>J4H058_9APHY</name>
<organism evidence="2 3">
    <name type="scientific">Fibroporia radiculosa</name>
    <dbReference type="NCBI Taxonomy" id="599839"/>
    <lineage>
        <taxon>Eukaryota</taxon>
        <taxon>Fungi</taxon>
        <taxon>Dikarya</taxon>
        <taxon>Basidiomycota</taxon>
        <taxon>Agaricomycotina</taxon>
        <taxon>Agaricomycetes</taxon>
        <taxon>Polyporales</taxon>
        <taxon>Fibroporiaceae</taxon>
        <taxon>Fibroporia</taxon>
    </lineage>
</organism>
<dbReference type="OrthoDB" id="2386201at2759"/>
<dbReference type="GO" id="GO:0035361">
    <property type="term" value="C:Cul8-RING ubiquitin ligase complex"/>
    <property type="evidence" value="ECO:0007669"/>
    <property type="project" value="TreeGrafter"/>
</dbReference>
<dbReference type="EMBL" id="HE796887">
    <property type="protein sequence ID" value="CCL98524.1"/>
    <property type="molecule type" value="Genomic_DNA"/>
</dbReference>
<dbReference type="GO" id="GO:0031297">
    <property type="term" value="P:replication fork processing"/>
    <property type="evidence" value="ECO:0007669"/>
    <property type="project" value="InterPro"/>
</dbReference>
<feature type="compositionally biased region" description="Polar residues" evidence="1">
    <location>
        <begin position="167"/>
        <end position="178"/>
    </location>
</feature>
<dbReference type="Pfam" id="PF09462">
    <property type="entry name" value="Mus7"/>
    <property type="match status" value="1"/>
</dbReference>
<keyword evidence="3" id="KW-1185">Reference proteome</keyword>
<feature type="region of interest" description="Disordered" evidence="1">
    <location>
        <begin position="606"/>
        <end position="678"/>
    </location>
</feature>
<dbReference type="InParanoid" id="J4H058"/>
<protein>
    <recommendedName>
        <fullName evidence="4">Mus7/MMS22 family-domain-containing protein</fullName>
    </recommendedName>
</protein>
<dbReference type="HOGENOM" id="CLU_235583_0_0_1"/>
<feature type="compositionally biased region" description="Basic and acidic residues" evidence="1">
    <location>
        <begin position="373"/>
        <end position="385"/>
    </location>
</feature>
<proteinExistence type="predicted"/>
<dbReference type="InterPro" id="IPR019021">
    <property type="entry name" value="Mms22"/>
</dbReference>
<sequence length="1858" mass="209662">MESPELVDTSDCDEAEAILAAKPDYWTHATASDLSRDFATSDSQRNVGVASRHEDRSIYSSLFFTRREHAERPPSKRPKILFQRLLLAIGLGTTSQLALAQYRVHLSPLLQSTSLFLEGESLDGFPLGDDLSLPDGGEWEHARFLPPSIDNGRFIPHPQTNHDEHSPQSPSPNASTLLTPKKVTQAGDPLPSTSTGSPVVAYTSDAQPTSPLTPISSPRNHRLWPGETAMPESTHSPPPMQPSSHRAIDSVVFLAQEAEQSSGRYSLRTRQARQRNPYAYDKALYKRQMRANPEAIVKVVSPSRSRPQKERRSKSRGNDSSTEESGDEYVMAEGEEGEETAGVKNVTRGDRRQDSLAESGRTTGQPNQPHGHSSKERQGNTKEKFVQSPRGEIWYPGAFEEFFSSSSSVEGKSPQRATNKGARTKIRAPLKPKPFPMKKRDFAHKHSSGRIESELGSPKRVQPITDVSMGEGSNSDIDLPRWRRHRSSTPSVPERVSLNFPVYDGSANVNDSDLVLDSGTPGPLPPSSTPDMEEQNLTMSGEEHRANVSDIEDDAVRHKRTDAEVIDISDDLSGSESSSSVEGLSAKDRRRMKVLQKMMPRVLIQRHLRDAVAPRPTRPIDRAGSLSDNEDHPLRPGQSRVRIRHLSQKDSVEIRGDTESSDSERSDNVSMSSSESDMDVVVVPHPRSAAKVALDRTGSQTEHALIDVIDETEIGQWVSDKGHYVRHAGDDSQAREGDLIDRMLSRTRVAGSKLRRKRRRKAKSSRHPSGRNLHIITVGARKVSSVPSKATAQERKRKKHCNQGGLFTFASGGERLLSGRTHHRPITIDAEEHVRSSLPHNLLMSKTSLPHPRARTGHKAGSSKAYVNSTLDNYWSAEEDIKQAPRAASSDTLREQAHQDDLDLHRVTLDFDVPVLPSGIPFGPDTYLGKGHLHDLITFLSDAHDISRPTSCSLLGVRLHSEMSTQDFAACLEQVSDRAQDLITRRAPIEGEQVRQWRILLHSLNSHMVWLFRAAEDDDYVALSSAMDRQVGRLRAVVEEPTEVIPEDEVPYLLVYEIHWFTLEAAFRMFVCHRRRHGQLCDVSLLRQRLRVLIRQLWDFGFRNLLDPFNGADENALPDESMSRRVSELWVCIIHLINAGATTLQDSLDQPSEIISFWRTYTDFVREAIAPRRDISELVISESVWRSIFTLCSLSQFSVQGITTSLPRLGASWELVMIALDRIRLGVDLVVDAKLSKRSLQKRDEYIRLMVARCLVLNRKWRWTLDDAWILFNRLLDIFKSRRFANLLDEPSDFPSFLRHSNLQLLSENKRSDTAFTLFLKLVVQAANDNRTQADQPGQIPPRVKKLLSLCVPVGSVPFTKVTPPTKHELSMLYNRFSAVAVALYLEPTTANLKFRLANARRYVNFHDTDNETRRACIRGLMHFAILLQHLSLPLDELLDWLAEMTSCLIDEHQDPQSAGYSKSWIVVSIQMLLGCVRRIIETPLMGSMQNKLQYPEPALLRGPWVTRVLATTSNLTGIATTRIEIRKLVQAFLDARAAVLPKPARPRVPHVHAEESQESQEEFAMFDQLDYNDPELLAALGEPGEGSTFQENKNKDQIVSELIDSQISPAIYRLVCKYFNDLTDQGSLEPYSQEADKWVDCWVGCANVVVQNGRRDWSLYLTLGPQSWERIIDSSWRRRVGLRFMLMLLRLDPQAYTTYKDRFIDVLLESMVSPKVTIEHEYMALLFSIDYLRHPLLADIICERDEATGDYQISRLHFLERRATFLHKIFENLASLLLREAQGELDLTRQNQTCVGSVVIMLSTMQDNHQLLNERSAELQNYVSLCQEVFGDLSQFAILKNNPRLLSLITWANGLKQ</sequence>
<feature type="compositionally biased region" description="Polar residues" evidence="1">
    <location>
        <begin position="204"/>
        <end position="218"/>
    </location>
</feature>
<feature type="region of interest" description="Disordered" evidence="1">
    <location>
        <begin position="405"/>
        <end position="498"/>
    </location>
</feature>
<feature type="compositionally biased region" description="Low complexity" evidence="1">
    <location>
        <begin position="668"/>
        <end position="678"/>
    </location>
</feature>
<feature type="compositionally biased region" description="Basic and acidic residues" evidence="1">
    <location>
        <begin position="647"/>
        <end position="667"/>
    </location>
</feature>
<dbReference type="GO" id="GO:0005634">
    <property type="term" value="C:nucleus"/>
    <property type="evidence" value="ECO:0007669"/>
    <property type="project" value="InterPro"/>
</dbReference>
<dbReference type="STRING" id="599839.J4H058"/>